<comment type="caution">
    <text evidence="1">The sequence shown here is derived from an EMBL/GenBank/DDBJ whole genome shotgun (WGS) entry which is preliminary data.</text>
</comment>
<keyword evidence="2" id="KW-1185">Reference proteome</keyword>
<organism evidence="1 2">
    <name type="scientific">Nocardiopsis metallicus</name>
    <dbReference type="NCBI Taxonomy" id="179819"/>
    <lineage>
        <taxon>Bacteria</taxon>
        <taxon>Bacillati</taxon>
        <taxon>Actinomycetota</taxon>
        <taxon>Actinomycetes</taxon>
        <taxon>Streptosporangiales</taxon>
        <taxon>Nocardiopsidaceae</taxon>
        <taxon>Nocardiopsis</taxon>
    </lineage>
</organism>
<name>A0A840WC85_9ACTN</name>
<dbReference type="Pfam" id="PF04244">
    <property type="entry name" value="DPRP"/>
    <property type="match status" value="1"/>
</dbReference>
<dbReference type="PANTHER" id="PTHR38657">
    <property type="entry name" value="SLR1343 PROTEIN"/>
    <property type="match status" value="1"/>
</dbReference>
<accession>A0A840WC85</accession>
<evidence type="ECO:0000313" key="1">
    <source>
        <dbReference type="EMBL" id="MBB5489635.1"/>
    </source>
</evidence>
<dbReference type="Gene3D" id="1.25.40.80">
    <property type="match status" value="1"/>
</dbReference>
<gene>
    <name evidence="1" type="ORF">HNR07_000772</name>
</gene>
<dbReference type="InterPro" id="IPR014729">
    <property type="entry name" value="Rossmann-like_a/b/a_fold"/>
</dbReference>
<sequence>MDRQRPLWLFGDQLGRHFHSAGGAPDRPILLIESELALRRRAYHRQKLHLVLAAMRGLADDLGDRVTLVRAATYREGLRRFGRRVDVHEPGSHAALALVERLRAEGMVGDVLPSPGFALGRSDFARWADARSGFRMEDFYRDQRRRFQILMEPDGEPTGGRWNFDKDNRQGPPRGAVTLGVPPPWHPRENGVDDQVRHDLDLLCQESGSKVVGRDGPRLFAVGQAEAQRALRRFLDERLPTFGTHQDAMLGADWSMSHSLLSVPLNLGLLDPLAVVEAAELRYRQGRAPLAATEGFVRQVLGWREWTWHLYWHLGPDYARGNRLRARAALPAWWRELDPGQIRAQCLRKAMGGVRDRGYAHHIERLMVLGSHALQRGFRPDELSEWFAASFVDGFPWVMATNVIGMSQYADGGIVATKPYTSGGAYINRMSDHCGSCAFDPKVRLGPRACPFTAGYWAWMKRNEAELADNHRMRQPLAGMRRLPDLDAVIEQERYRQG</sequence>
<dbReference type="InterPro" id="IPR052551">
    <property type="entry name" value="UV-DNA_repair_photolyase"/>
</dbReference>
<keyword evidence="1" id="KW-0456">Lyase</keyword>
<dbReference type="GO" id="GO:0016829">
    <property type="term" value="F:lyase activity"/>
    <property type="evidence" value="ECO:0007669"/>
    <property type="project" value="UniProtKB-KW"/>
</dbReference>
<dbReference type="Proteomes" id="UP000579647">
    <property type="component" value="Unassembled WGS sequence"/>
</dbReference>
<proteinExistence type="predicted"/>
<dbReference type="InterPro" id="IPR007357">
    <property type="entry name" value="PhrB-like"/>
</dbReference>
<dbReference type="RefSeq" id="WP_184361986.1">
    <property type="nucleotide sequence ID" value="NZ_BAAAKM010000100.1"/>
</dbReference>
<dbReference type="AlphaFoldDB" id="A0A840WC85"/>
<dbReference type="SUPFAM" id="SSF48173">
    <property type="entry name" value="Cryptochrome/photolyase FAD-binding domain"/>
    <property type="match status" value="1"/>
</dbReference>
<dbReference type="EMBL" id="JACHDO010000001">
    <property type="protein sequence ID" value="MBB5489635.1"/>
    <property type="molecule type" value="Genomic_DNA"/>
</dbReference>
<dbReference type="Gene3D" id="1.10.579.10">
    <property type="entry name" value="DNA Cyclobutane Dipyrimidine Photolyase, subunit A, domain 3"/>
    <property type="match status" value="1"/>
</dbReference>
<dbReference type="Gene3D" id="1.10.10.1710">
    <property type="entry name" value="Deoxyribodipyrimidine photolyase-related"/>
    <property type="match status" value="1"/>
</dbReference>
<evidence type="ECO:0000313" key="2">
    <source>
        <dbReference type="Proteomes" id="UP000579647"/>
    </source>
</evidence>
<dbReference type="InterPro" id="IPR036134">
    <property type="entry name" value="Crypto/Photolyase_FAD-like_sf"/>
</dbReference>
<dbReference type="Gene3D" id="3.40.50.620">
    <property type="entry name" value="HUPs"/>
    <property type="match status" value="1"/>
</dbReference>
<dbReference type="PANTHER" id="PTHR38657:SF1">
    <property type="entry name" value="SLR1343 PROTEIN"/>
    <property type="match status" value="1"/>
</dbReference>
<protein>
    <submittedName>
        <fullName evidence="1">Deoxyribodipyrimidine photolyase-related protein</fullName>
    </submittedName>
</protein>
<reference evidence="1 2" key="1">
    <citation type="submission" date="2020-08" db="EMBL/GenBank/DDBJ databases">
        <title>Sequencing the genomes of 1000 actinobacteria strains.</title>
        <authorList>
            <person name="Klenk H.-P."/>
        </authorList>
    </citation>
    <scope>NUCLEOTIDE SEQUENCE [LARGE SCALE GENOMIC DNA]</scope>
    <source>
        <strain evidence="1 2">DSM 44598</strain>
    </source>
</reference>